<protein>
    <submittedName>
        <fullName evidence="5">Neurotransmitter-gated ion-channel ligand-binding domain-containing protein</fullName>
    </submittedName>
</protein>
<name>A0A914RPG7_PAREQ</name>
<dbReference type="GO" id="GO:0005230">
    <property type="term" value="F:extracellular ligand-gated monoatomic ion channel activity"/>
    <property type="evidence" value="ECO:0007669"/>
    <property type="project" value="InterPro"/>
</dbReference>
<dbReference type="PROSITE" id="PS00236">
    <property type="entry name" value="NEUROTR_ION_CHANNEL"/>
    <property type="match status" value="1"/>
</dbReference>
<dbReference type="SUPFAM" id="SSF63712">
    <property type="entry name" value="Nicotinic receptor ligand binding domain-like"/>
    <property type="match status" value="1"/>
</dbReference>
<dbReference type="InterPro" id="IPR006202">
    <property type="entry name" value="Neur_chan_lig-bd"/>
</dbReference>
<evidence type="ECO:0000256" key="1">
    <source>
        <dbReference type="ARBA" id="ARBA00004370"/>
    </source>
</evidence>
<dbReference type="WBParaSite" id="PEQ_0000382401-mRNA-1">
    <property type="protein sequence ID" value="PEQ_0000382401-mRNA-1"/>
    <property type="gene ID" value="PEQ_0000382401"/>
</dbReference>
<dbReference type="GO" id="GO:0016020">
    <property type="term" value="C:membrane"/>
    <property type="evidence" value="ECO:0007669"/>
    <property type="project" value="UniProtKB-SubCell"/>
</dbReference>
<sequence>MLWVPPAIYKSSCTIDVEFFPFDGFICGYIITMGKGESR</sequence>
<reference evidence="5" key="1">
    <citation type="submission" date="2022-11" db="UniProtKB">
        <authorList>
            <consortium name="WormBaseParasite"/>
        </authorList>
    </citation>
    <scope>IDENTIFICATION</scope>
</reference>
<dbReference type="InterPro" id="IPR018000">
    <property type="entry name" value="Neurotransmitter_ion_chnl_CS"/>
</dbReference>
<dbReference type="Proteomes" id="UP000887564">
    <property type="component" value="Unplaced"/>
</dbReference>
<evidence type="ECO:0000313" key="5">
    <source>
        <dbReference type="WBParaSite" id="PEQ_0000382401-mRNA-1"/>
    </source>
</evidence>
<comment type="subcellular location">
    <subcellularLocation>
        <location evidence="1">Membrane</location>
    </subcellularLocation>
</comment>
<evidence type="ECO:0000313" key="4">
    <source>
        <dbReference type="Proteomes" id="UP000887564"/>
    </source>
</evidence>
<dbReference type="InterPro" id="IPR036734">
    <property type="entry name" value="Neur_chan_lig-bd_sf"/>
</dbReference>
<proteinExistence type="predicted"/>
<organism evidence="4 5">
    <name type="scientific">Parascaris equorum</name>
    <name type="common">Equine roundworm</name>
    <dbReference type="NCBI Taxonomy" id="6256"/>
    <lineage>
        <taxon>Eukaryota</taxon>
        <taxon>Metazoa</taxon>
        <taxon>Ecdysozoa</taxon>
        <taxon>Nematoda</taxon>
        <taxon>Chromadorea</taxon>
        <taxon>Rhabditida</taxon>
        <taxon>Spirurina</taxon>
        <taxon>Ascaridomorpha</taxon>
        <taxon>Ascaridoidea</taxon>
        <taxon>Ascarididae</taxon>
        <taxon>Parascaris</taxon>
    </lineage>
</organism>
<evidence type="ECO:0000256" key="2">
    <source>
        <dbReference type="ARBA" id="ARBA00023136"/>
    </source>
</evidence>
<keyword evidence="2" id="KW-0472">Membrane</keyword>
<dbReference type="Pfam" id="PF02931">
    <property type="entry name" value="Neur_chan_LBD"/>
    <property type="match status" value="1"/>
</dbReference>
<dbReference type="Gene3D" id="2.70.170.10">
    <property type="entry name" value="Neurotransmitter-gated ion-channel ligand-binding domain"/>
    <property type="match status" value="1"/>
</dbReference>
<dbReference type="AlphaFoldDB" id="A0A914RPG7"/>
<keyword evidence="4" id="KW-1185">Reference proteome</keyword>
<accession>A0A914RPG7</accession>
<evidence type="ECO:0000259" key="3">
    <source>
        <dbReference type="Pfam" id="PF02931"/>
    </source>
</evidence>
<feature type="domain" description="Neurotransmitter-gated ion-channel ligand-binding" evidence="3">
    <location>
        <begin position="1"/>
        <end position="28"/>
    </location>
</feature>